<comment type="caution">
    <text evidence="1">The sequence shown here is derived from an EMBL/GenBank/DDBJ whole genome shotgun (WGS) entry which is preliminary data.</text>
</comment>
<proteinExistence type="predicted"/>
<name>A0A8J2TKL5_9FLAO</name>
<dbReference type="AlphaFoldDB" id="A0A8J2TKL5"/>
<evidence type="ECO:0000313" key="2">
    <source>
        <dbReference type="Proteomes" id="UP000598120"/>
    </source>
</evidence>
<reference evidence="1 2" key="1">
    <citation type="journal article" date="2014" name="Int. J. Syst. Evol. Microbiol.">
        <title>Complete genome sequence of Corynebacterium casei LMG S-19264T (=DSM 44701T), isolated from a smear-ripened cheese.</title>
        <authorList>
            <consortium name="US DOE Joint Genome Institute (JGI-PGF)"/>
            <person name="Walter F."/>
            <person name="Albersmeier A."/>
            <person name="Kalinowski J."/>
            <person name="Ruckert C."/>
        </authorList>
    </citation>
    <scope>NUCLEOTIDE SEQUENCE [LARGE SCALE GENOMIC DNA]</scope>
    <source>
        <strain evidence="1 2">CGMCC 1.15295</strain>
    </source>
</reference>
<protein>
    <submittedName>
        <fullName evidence="1">Uncharacterized protein</fullName>
    </submittedName>
</protein>
<dbReference type="Gene3D" id="3.40.50.150">
    <property type="entry name" value="Vaccinia Virus protein VP39"/>
    <property type="match status" value="1"/>
</dbReference>
<organism evidence="1 2">
    <name type="scientific">Aquaticitalea lipolytica</name>
    <dbReference type="NCBI Taxonomy" id="1247562"/>
    <lineage>
        <taxon>Bacteria</taxon>
        <taxon>Pseudomonadati</taxon>
        <taxon>Bacteroidota</taxon>
        <taxon>Flavobacteriia</taxon>
        <taxon>Flavobacteriales</taxon>
        <taxon>Flavobacteriaceae</taxon>
        <taxon>Aquaticitalea</taxon>
    </lineage>
</organism>
<sequence>MNFIKKSINNILKQIGFKIIKNNPKGLIYTKASTILEIDYGHLLSKNKQEAINANNNPIPWFTYPSIDYLRQLDLSNKIMLEWGSGNSSLFFAQRVKELYSIDHNIEWYEKVKQFKIKNQTLVFADTDYELKPKEFNVKFDIILIDGVKREACSKEATKMLNNGGLIILDNSDRHPEIANTFRDLGFIEVDFHGLGPINDYTWTTSIFMHREFNFNPITIQPTIPIGGGF</sequence>
<gene>
    <name evidence="1" type="ORF">GCM10011531_04590</name>
</gene>
<dbReference type="Proteomes" id="UP000598120">
    <property type="component" value="Unassembled WGS sequence"/>
</dbReference>
<dbReference type="SUPFAM" id="SSF53335">
    <property type="entry name" value="S-adenosyl-L-methionine-dependent methyltransferases"/>
    <property type="match status" value="1"/>
</dbReference>
<keyword evidence="2" id="KW-1185">Reference proteome</keyword>
<accession>A0A8J2TKL5</accession>
<dbReference type="EMBL" id="BMIC01000001">
    <property type="protein sequence ID" value="GFZ78139.1"/>
    <property type="molecule type" value="Genomic_DNA"/>
</dbReference>
<dbReference type="InterPro" id="IPR029063">
    <property type="entry name" value="SAM-dependent_MTases_sf"/>
</dbReference>
<evidence type="ECO:0000313" key="1">
    <source>
        <dbReference type="EMBL" id="GFZ78139.1"/>
    </source>
</evidence>
<dbReference type="RefSeq" id="WP_188604720.1">
    <property type="nucleotide sequence ID" value="NZ_BMIC01000001.1"/>
</dbReference>